<evidence type="ECO:0000313" key="1">
    <source>
        <dbReference type="EMBL" id="SVB97996.1"/>
    </source>
</evidence>
<accession>A0A382IEG4</accession>
<dbReference type="AlphaFoldDB" id="A0A382IEG4"/>
<name>A0A382IEG4_9ZZZZ</name>
<dbReference type="EMBL" id="UINC01066872">
    <property type="protein sequence ID" value="SVB97996.1"/>
    <property type="molecule type" value="Genomic_DNA"/>
</dbReference>
<organism evidence="1">
    <name type="scientific">marine metagenome</name>
    <dbReference type="NCBI Taxonomy" id="408172"/>
    <lineage>
        <taxon>unclassified sequences</taxon>
        <taxon>metagenomes</taxon>
        <taxon>ecological metagenomes</taxon>
    </lineage>
</organism>
<protein>
    <submittedName>
        <fullName evidence="1">Uncharacterized protein</fullName>
    </submittedName>
</protein>
<proteinExistence type="predicted"/>
<reference evidence="1" key="1">
    <citation type="submission" date="2018-05" db="EMBL/GenBank/DDBJ databases">
        <authorList>
            <person name="Lanie J.A."/>
            <person name="Ng W.-L."/>
            <person name="Kazmierczak K.M."/>
            <person name="Andrzejewski T.M."/>
            <person name="Davidsen T.M."/>
            <person name="Wayne K.J."/>
            <person name="Tettelin H."/>
            <person name="Glass J.I."/>
            <person name="Rusch D."/>
            <person name="Podicherti R."/>
            <person name="Tsui H.-C.T."/>
            <person name="Winkler M.E."/>
        </authorList>
    </citation>
    <scope>NUCLEOTIDE SEQUENCE</scope>
</reference>
<sequence length="36" mass="4373">MMDLIYAKWVSFYKACIFPVHCFLEHLQVLLIQRSE</sequence>
<feature type="non-terminal residue" evidence="1">
    <location>
        <position position="36"/>
    </location>
</feature>
<gene>
    <name evidence="1" type="ORF">METZ01_LOCUS250850</name>
</gene>